<accession>A0A139AI50</accession>
<evidence type="ECO:0000313" key="2">
    <source>
        <dbReference type="EMBL" id="KXS16450.1"/>
    </source>
</evidence>
<dbReference type="Proteomes" id="UP000070544">
    <property type="component" value="Unassembled WGS sequence"/>
</dbReference>
<feature type="transmembrane region" description="Helical" evidence="1">
    <location>
        <begin position="132"/>
        <end position="152"/>
    </location>
</feature>
<evidence type="ECO:0000256" key="1">
    <source>
        <dbReference type="SAM" id="Phobius"/>
    </source>
</evidence>
<feature type="transmembrane region" description="Helical" evidence="1">
    <location>
        <begin position="104"/>
        <end position="126"/>
    </location>
</feature>
<feature type="transmembrane region" description="Helical" evidence="1">
    <location>
        <begin position="45"/>
        <end position="64"/>
    </location>
</feature>
<reference evidence="2 3" key="1">
    <citation type="journal article" date="2015" name="Genome Biol. Evol.">
        <title>Phylogenomic analyses indicate that early fungi evolved digesting cell walls of algal ancestors of land plants.</title>
        <authorList>
            <person name="Chang Y."/>
            <person name="Wang S."/>
            <person name="Sekimoto S."/>
            <person name="Aerts A.L."/>
            <person name="Choi C."/>
            <person name="Clum A."/>
            <person name="LaButti K.M."/>
            <person name="Lindquist E.A."/>
            <person name="Yee Ngan C."/>
            <person name="Ohm R.A."/>
            <person name="Salamov A.A."/>
            <person name="Grigoriev I.V."/>
            <person name="Spatafora J.W."/>
            <person name="Berbee M.L."/>
        </authorList>
    </citation>
    <scope>NUCLEOTIDE SEQUENCE [LARGE SCALE GENOMIC DNA]</scope>
    <source>
        <strain evidence="2 3">JEL478</strain>
    </source>
</reference>
<keyword evidence="3" id="KW-1185">Reference proteome</keyword>
<keyword evidence="1" id="KW-1133">Transmembrane helix</keyword>
<keyword evidence="1" id="KW-0472">Membrane</keyword>
<organism evidence="2 3">
    <name type="scientific">Gonapodya prolifera (strain JEL478)</name>
    <name type="common">Monoblepharis prolifera</name>
    <dbReference type="NCBI Taxonomy" id="1344416"/>
    <lineage>
        <taxon>Eukaryota</taxon>
        <taxon>Fungi</taxon>
        <taxon>Fungi incertae sedis</taxon>
        <taxon>Chytridiomycota</taxon>
        <taxon>Chytridiomycota incertae sedis</taxon>
        <taxon>Monoblepharidomycetes</taxon>
        <taxon>Monoblepharidales</taxon>
        <taxon>Gonapodyaceae</taxon>
        <taxon>Gonapodya</taxon>
    </lineage>
</organism>
<gene>
    <name evidence="2" type="ORF">M427DRAFT_55409</name>
</gene>
<protein>
    <submittedName>
        <fullName evidence="2">Uncharacterized protein</fullName>
    </submittedName>
</protein>
<evidence type="ECO:0000313" key="3">
    <source>
        <dbReference type="Proteomes" id="UP000070544"/>
    </source>
</evidence>
<proteinExistence type="predicted"/>
<dbReference type="EMBL" id="KQ965752">
    <property type="protein sequence ID" value="KXS16450.1"/>
    <property type="molecule type" value="Genomic_DNA"/>
</dbReference>
<name>A0A139AI50_GONPJ</name>
<sequence>MSISMLTTAGMFQWWCSELSGVRVLPRLCGPFLNPSRSFTDPLSAYMVTALNLGFIALHVYYLWDYFREAVQGSAILSGTKKSPARAAVTTQTTAQNNRLAATLTLFASSILVMFADIALVLVRTALSSDPFLFFLAIFGGQIVSDIIYCAYMRRFANALLQEKESQSIAASTVYAPPSAHISDRDDMRGVRGPDYVSIDGTRVDFNSLQYSDTKSIPVEMQSPYSKHHSDRYVGRYC</sequence>
<keyword evidence="1" id="KW-0812">Transmembrane</keyword>
<dbReference type="AlphaFoldDB" id="A0A139AI50"/>